<dbReference type="GO" id="GO:0001156">
    <property type="term" value="F:TFIIIC-class transcription factor complex binding"/>
    <property type="evidence" value="ECO:0000318"/>
    <property type="project" value="GO_Central"/>
</dbReference>
<dbReference type="InterPro" id="IPR001005">
    <property type="entry name" value="SANT/Myb"/>
</dbReference>
<dbReference type="RefSeq" id="XP_073385915.1">
    <property type="nucleotide sequence ID" value="XM_073529814.1"/>
</dbReference>
<dbReference type="PANTHER" id="PTHR22929:SF0">
    <property type="entry name" value="TRANSCRIPTION FACTOR TFIIIB COMPONENT B'' HOMOLOG"/>
    <property type="match status" value="1"/>
</dbReference>
<feature type="compositionally biased region" description="Low complexity" evidence="1">
    <location>
        <begin position="145"/>
        <end position="160"/>
    </location>
</feature>
<sequence length="452" mass="49280">MLDGIAHNCDGWSGGAMAEAEAIAAEEVEGDEGLESMSSEAQAKPQVAPLKKARPVGAAKKRKSVPRTKLGKKKDVETKTVPPKKMKETASMDLSDPSQLTMKEIIRRAEAIERAKAKEEAARKAEEKEKKGSGSRSAARDMTTPAAQNTSAPSNSSAPSVLTPQVQIVNGRIVINQQSLMVAAQASTREDIDTYRRVEEDRPKLNSNSYSNRTHVERWKQEDTDLFYKALQQFGTDFELIQNLFPGRTRKQVKSKFKNEERLNPVRLADALGHKIQDQSHHYRAILEMIKSEKPVGDPDEGLLESLLRPVVTNETSSGQPVATQVVASEEKMDKEGSVEVPANTVALEKAKPDDPIVPVSDPILFNSAVLPQSDVGTITSKNDSPTSEDPATSVPSDQSKNNASRNRLGSYGNPLSSYVKEPISGNSLGNYENLSKNPLGSYGKNPLGMYN</sequence>
<dbReference type="EMBL" id="ABEU02000021">
    <property type="status" value="NOT_ANNOTATED_CDS"/>
    <property type="molecule type" value="Genomic_DNA"/>
</dbReference>
<evidence type="ECO:0000259" key="2">
    <source>
        <dbReference type="PROSITE" id="PS51293"/>
    </source>
</evidence>
<dbReference type="InterPro" id="IPR009057">
    <property type="entry name" value="Homeodomain-like_sf"/>
</dbReference>
<dbReference type="EnsemblPlants" id="Pp3c21_11880V3.3">
    <property type="protein sequence ID" value="Pp3c21_11880V3.3"/>
    <property type="gene ID" value="Pp3c21_11880"/>
</dbReference>
<dbReference type="InterPro" id="IPR039467">
    <property type="entry name" value="TFIIIB_B''_Myb"/>
</dbReference>
<feature type="compositionally biased region" description="Polar residues" evidence="1">
    <location>
        <begin position="375"/>
        <end position="408"/>
    </location>
</feature>
<feature type="region of interest" description="Disordered" evidence="1">
    <location>
        <begin position="28"/>
        <end position="94"/>
    </location>
</feature>
<keyword evidence="4" id="KW-1185">Reference proteome</keyword>
<dbReference type="CDD" id="cd00167">
    <property type="entry name" value="SANT"/>
    <property type="match status" value="1"/>
</dbReference>
<organism evidence="3 4">
    <name type="scientific">Physcomitrium patens</name>
    <name type="common">Spreading-leaved earth moss</name>
    <name type="synonym">Physcomitrella patens</name>
    <dbReference type="NCBI Taxonomy" id="3218"/>
    <lineage>
        <taxon>Eukaryota</taxon>
        <taxon>Viridiplantae</taxon>
        <taxon>Streptophyta</taxon>
        <taxon>Embryophyta</taxon>
        <taxon>Bryophyta</taxon>
        <taxon>Bryophytina</taxon>
        <taxon>Bryopsida</taxon>
        <taxon>Funariidae</taxon>
        <taxon>Funariales</taxon>
        <taxon>Funariaceae</taxon>
        <taxon>Physcomitrium</taxon>
    </lineage>
</organism>
<proteinExistence type="predicted"/>
<dbReference type="Gramene" id="Pp3c21_11880V3.3">
    <property type="protein sequence ID" value="Pp3c21_11880V3.3"/>
    <property type="gene ID" value="Pp3c21_11880"/>
</dbReference>
<dbReference type="SUPFAM" id="SSF46689">
    <property type="entry name" value="Homeodomain-like"/>
    <property type="match status" value="1"/>
</dbReference>
<reference evidence="3" key="3">
    <citation type="submission" date="2020-12" db="UniProtKB">
        <authorList>
            <consortium name="EnsemblPlants"/>
        </authorList>
    </citation>
    <scope>IDENTIFICATION</scope>
</reference>
<dbReference type="Pfam" id="PF15963">
    <property type="entry name" value="Myb_DNA-bind_7"/>
    <property type="match status" value="1"/>
</dbReference>
<dbReference type="GO" id="GO:0000126">
    <property type="term" value="C:transcription factor TFIIIB complex"/>
    <property type="evidence" value="ECO:0000318"/>
    <property type="project" value="GO_Central"/>
</dbReference>
<dbReference type="PANTHER" id="PTHR22929">
    <property type="entry name" value="RNA POLYMERASE III TRANSCRIPTION INITIATION FACTOR B"/>
    <property type="match status" value="1"/>
</dbReference>
<evidence type="ECO:0000256" key="1">
    <source>
        <dbReference type="SAM" id="MobiDB-lite"/>
    </source>
</evidence>
<evidence type="ECO:0000313" key="3">
    <source>
        <dbReference type="EnsemblPlants" id="Pp3c21_11880V3.3"/>
    </source>
</evidence>
<dbReference type="GeneID" id="112274496"/>
<feature type="compositionally biased region" description="Polar residues" evidence="1">
    <location>
        <begin position="425"/>
        <end position="439"/>
    </location>
</feature>
<feature type="compositionally biased region" description="Basic and acidic residues" evidence="1">
    <location>
        <begin position="116"/>
        <end position="132"/>
    </location>
</feature>
<dbReference type="GO" id="GO:0070898">
    <property type="term" value="P:RNA polymerase III preinitiation complex assembly"/>
    <property type="evidence" value="ECO:0000318"/>
    <property type="project" value="GO_Central"/>
</dbReference>
<dbReference type="SMART" id="SM00717">
    <property type="entry name" value="SANT"/>
    <property type="match status" value="1"/>
</dbReference>
<dbReference type="Proteomes" id="UP000006727">
    <property type="component" value="Chromosome 21"/>
</dbReference>
<reference evidence="3 4" key="1">
    <citation type="journal article" date="2008" name="Science">
        <title>The Physcomitrella genome reveals evolutionary insights into the conquest of land by plants.</title>
        <authorList>
            <person name="Rensing S."/>
            <person name="Lang D."/>
            <person name="Zimmer A."/>
            <person name="Terry A."/>
            <person name="Salamov A."/>
            <person name="Shapiro H."/>
            <person name="Nishiyama T."/>
            <person name="Perroud P.-F."/>
            <person name="Lindquist E."/>
            <person name="Kamisugi Y."/>
            <person name="Tanahashi T."/>
            <person name="Sakakibara K."/>
            <person name="Fujita T."/>
            <person name="Oishi K."/>
            <person name="Shin-I T."/>
            <person name="Kuroki Y."/>
            <person name="Toyoda A."/>
            <person name="Suzuki Y."/>
            <person name="Hashimoto A."/>
            <person name="Yamaguchi K."/>
            <person name="Sugano A."/>
            <person name="Kohara Y."/>
            <person name="Fujiyama A."/>
            <person name="Anterola A."/>
            <person name="Aoki S."/>
            <person name="Ashton N."/>
            <person name="Barbazuk W.B."/>
            <person name="Barker E."/>
            <person name="Bennetzen J."/>
            <person name="Bezanilla M."/>
            <person name="Blankenship R."/>
            <person name="Cho S.H."/>
            <person name="Dutcher S."/>
            <person name="Estelle M."/>
            <person name="Fawcett J.A."/>
            <person name="Gundlach H."/>
            <person name="Hanada K."/>
            <person name="Heyl A."/>
            <person name="Hicks K.A."/>
            <person name="Hugh J."/>
            <person name="Lohr M."/>
            <person name="Mayer K."/>
            <person name="Melkozernov A."/>
            <person name="Murata T."/>
            <person name="Nelson D."/>
            <person name="Pils B."/>
            <person name="Prigge M."/>
            <person name="Reiss B."/>
            <person name="Renner T."/>
            <person name="Rombauts S."/>
            <person name="Rushton P."/>
            <person name="Sanderfoot A."/>
            <person name="Schween G."/>
            <person name="Shiu S.-H."/>
            <person name="Stueber K."/>
            <person name="Theodoulou F.L."/>
            <person name="Tu H."/>
            <person name="Van de Peer Y."/>
            <person name="Verrier P.J."/>
            <person name="Waters E."/>
            <person name="Wood A."/>
            <person name="Yang L."/>
            <person name="Cove D."/>
            <person name="Cuming A."/>
            <person name="Hasebe M."/>
            <person name="Lucas S."/>
            <person name="Mishler D.B."/>
            <person name="Reski R."/>
            <person name="Grigoriev I."/>
            <person name="Quatrano R.S."/>
            <person name="Boore J.L."/>
        </authorList>
    </citation>
    <scope>NUCLEOTIDE SEQUENCE [LARGE SCALE GENOMIC DNA]</scope>
    <source>
        <strain evidence="3 4">cv. Gransden 2004</strain>
    </source>
</reference>
<dbReference type="AlphaFoldDB" id="A0A7I4C3W2"/>
<feature type="region of interest" description="Disordered" evidence="1">
    <location>
        <begin position="375"/>
        <end position="452"/>
    </location>
</feature>
<reference evidence="3 4" key="2">
    <citation type="journal article" date="2018" name="Plant J.">
        <title>The Physcomitrella patens chromosome-scale assembly reveals moss genome structure and evolution.</title>
        <authorList>
            <person name="Lang D."/>
            <person name="Ullrich K.K."/>
            <person name="Murat F."/>
            <person name="Fuchs J."/>
            <person name="Jenkins J."/>
            <person name="Haas F.B."/>
            <person name="Piednoel M."/>
            <person name="Gundlach H."/>
            <person name="Van Bel M."/>
            <person name="Meyberg R."/>
            <person name="Vives C."/>
            <person name="Morata J."/>
            <person name="Symeonidi A."/>
            <person name="Hiss M."/>
            <person name="Muchero W."/>
            <person name="Kamisugi Y."/>
            <person name="Saleh O."/>
            <person name="Blanc G."/>
            <person name="Decker E.L."/>
            <person name="van Gessel N."/>
            <person name="Grimwood J."/>
            <person name="Hayes R.D."/>
            <person name="Graham S.W."/>
            <person name="Gunter L.E."/>
            <person name="McDaniel S.F."/>
            <person name="Hoernstein S.N.W."/>
            <person name="Larsson A."/>
            <person name="Li F.W."/>
            <person name="Perroud P.F."/>
            <person name="Phillips J."/>
            <person name="Ranjan P."/>
            <person name="Rokshar D.S."/>
            <person name="Rothfels C.J."/>
            <person name="Schneider L."/>
            <person name="Shu S."/>
            <person name="Stevenson D.W."/>
            <person name="Thummler F."/>
            <person name="Tillich M."/>
            <person name="Villarreal Aguilar J.C."/>
            <person name="Widiez T."/>
            <person name="Wong G.K."/>
            <person name="Wymore A."/>
            <person name="Zhang Y."/>
            <person name="Zimmer A.D."/>
            <person name="Quatrano R.S."/>
            <person name="Mayer K.F.X."/>
            <person name="Goodstein D."/>
            <person name="Casacuberta J.M."/>
            <person name="Vandepoele K."/>
            <person name="Reski R."/>
            <person name="Cuming A.C."/>
            <person name="Tuskan G.A."/>
            <person name="Maumus F."/>
            <person name="Salse J."/>
            <person name="Schmutz J."/>
            <person name="Rensing S.A."/>
        </authorList>
    </citation>
    <scope>NUCLEOTIDE SEQUENCE [LARGE SCALE GENOMIC DNA]</scope>
    <source>
        <strain evidence="3 4">cv. Gransden 2004</strain>
    </source>
</reference>
<name>A0A7I4C3W2_PHYPA</name>
<feature type="domain" description="SANT" evidence="2">
    <location>
        <begin position="214"/>
        <end position="265"/>
    </location>
</feature>
<feature type="region of interest" description="Disordered" evidence="1">
    <location>
        <begin position="116"/>
        <end position="160"/>
    </location>
</feature>
<gene>
    <name evidence="3" type="primary">LOC112274496</name>
</gene>
<dbReference type="PROSITE" id="PS51293">
    <property type="entry name" value="SANT"/>
    <property type="match status" value="1"/>
</dbReference>
<dbReference type="InParanoid" id="A0A7I4C3W2"/>
<dbReference type="Gene3D" id="1.10.10.60">
    <property type="entry name" value="Homeodomain-like"/>
    <property type="match status" value="1"/>
</dbReference>
<accession>A0A7I4C3W2</accession>
<protein>
    <recommendedName>
        <fullName evidence="2">SANT domain-containing protein</fullName>
    </recommendedName>
</protein>
<evidence type="ECO:0000313" key="4">
    <source>
        <dbReference type="Proteomes" id="UP000006727"/>
    </source>
</evidence>
<feature type="compositionally biased region" description="Basic residues" evidence="1">
    <location>
        <begin position="51"/>
        <end position="72"/>
    </location>
</feature>
<dbReference type="InterPro" id="IPR017884">
    <property type="entry name" value="SANT_dom"/>
</dbReference>